<feature type="coiled-coil region" evidence="11">
    <location>
        <begin position="19"/>
        <end position="110"/>
    </location>
</feature>
<keyword evidence="12" id="KW-0969">Cilium</keyword>
<dbReference type="STRING" id="1216932.CM240_1641"/>
<dbReference type="InterPro" id="IPR012823">
    <property type="entry name" value="Flagell_FliJ"/>
</dbReference>
<dbReference type="HOGENOM" id="CLU_139638_5_1_9"/>
<keyword evidence="8" id="KW-0653">Protein transport</keyword>
<dbReference type="GO" id="GO:0071973">
    <property type="term" value="P:bacterial-type flagellum-dependent cell motility"/>
    <property type="evidence" value="ECO:0007669"/>
    <property type="project" value="InterPro"/>
</dbReference>
<evidence type="ECO:0000256" key="2">
    <source>
        <dbReference type="ARBA" id="ARBA00010004"/>
    </source>
</evidence>
<dbReference type="OrthoDB" id="1707704at2"/>
<organism evidence="12 13">
    <name type="scientific">Clostridium bornimense</name>
    <dbReference type="NCBI Taxonomy" id="1216932"/>
    <lineage>
        <taxon>Bacteria</taxon>
        <taxon>Bacillati</taxon>
        <taxon>Bacillota</taxon>
        <taxon>Clostridia</taxon>
        <taxon>Eubacteriales</taxon>
        <taxon>Clostridiaceae</taxon>
        <taxon>Clostridium</taxon>
    </lineage>
</organism>
<proteinExistence type="inferred from homology"/>
<evidence type="ECO:0000256" key="6">
    <source>
        <dbReference type="ARBA" id="ARBA00022500"/>
    </source>
</evidence>
<reference evidence="12 13" key="1">
    <citation type="submission" date="2013-11" db="EMBL/GenBank/DDBJ databases">
        <title>Complete genome sequence of Clostridum sp. M2/40.</title>
        <authorList>
            <person name="Wibberg D."/>
            <person name="Puehler A."/>
            <person name="Schlueter A."/>
        </authorList>
    </citation>
    <scope>NUCLEOTIDE SEQUENCE [LARGE SCALE GENOMIC DNA]</scope>
    <source>
        <strain evidence="13">M2/40</strain>
    </source>
</reference>
<dbReference type="NCBIfam" id="TIGR02473">
    <property type="entry name" value="flagell_FliJ"/>
    <property type="match status" value="1"/>
</dbReference>
<name>W6RYV1_9CLOT</name>
<comment type="subcellular location">
    <subcellularLocation>
        <location evidence="1">Cell membrane</location>
        <topology evidence="1">Peripheral membrane protein</topology>
        <orientation evidence="1">Cytoplasmic side</orientation>
    </subcellularLocation>
</comment>
<dbReference type="GO" id="GO:0015031">
    <property type="term" value="P:protein transport"/>
    <property type="evidence" value="ECO:0007669"/>
    <property type="project" value="UniProtKB-KW"/>
</dbReference>
<evidence type="ECO:0000256" key="4">
    <source>
        <dbReference type="ARBA" id="ARBA00022448"/>
    </source>
</evidence>
<dbReference type="Proteomes" id="UP000019426">
    <property type="component" value="Chromosome M2/40_rep1"/>
</dbReference>
<keyword evidence="11" id="KW-0175">Coiled coil</keyword>
<dbReference type="InterPro" id="IPR053716">
    <property type="entry name" value="Flag_assembly_chemotaxis_eff"/>
</dbReference>
<dbReference type="PATRIC" id="fig|1216932.3.peg.1634"/>
<evidence type="ECO:0000256" key="7">
    <source>
        <dbReference type="ARBA" id="ARBA00022795"/>
    </source>
</evidence>
<comment type="similarity">
    <text evidence="2">Belongs to the FliJ family.</text>
</comment>
<keyword evidence="12" id="KW-0282">Flagellum</keyword>
<dbReference type="EMBL" id="HG917868">
    <property type="protein sequence ID" value="CDM68799.1"/>
    <property type="molecule type" value="Genomic_DNA"/>
</dbReference>
<keyword evidence="5" id="KW-1003">Cell membrane</keyword>
<dbReference type="Pfam" id="PF02050">
    <property type="entry name" value="FliJ"/>
    <property type="match status" value="1"/>
</dbReference>
<keyword evidence="9" id="KW-0472">Membrane</keyword>
<dbReference type="AlphaFoldDB" id="W6RYV1"/>
<evidence type="ECO:0000313" key="12">
    <source>
        <dbReference type="EMBL" id="CDM68799.1"/>
    </source>
</evidence>
<dbReference type="GO" id="GO:0044781">
    <property type="term" value="P:bacterial-type flagellum organization"/>
    <property type="evidence" value="ECO:0007669"/>
    <property type="project" value="UniProtKB-KW"/>
</dbReference>
<dbReference type="GO" id="GO:0006935">
    <property type="term" value="P:chemotaxis"/>
    <property type="evidence" value="ECO:0007669"/>
    <property type="project" value="UniProtKB-KW"/>
</dbReference>
<accession>W6RYV1</accession>
<evidence type="ECO:0000313" key="13">
    <source>
        <dbReference type="Proteomes" id="UP000019426"/>
    </source>
</evidence>
<evidence type="ECO:0000256" key="8">
    <source>
        <dbReference type="ARBA" id="ARBA00022927"/>
    </source>
</evidence>
<gene>
    <name evidence="12" type="ORF">CM240_1641</name>
</gene>
<evidence type="ECO:0000256" key="3">
    <source>
        <dbReference type="ARBA" id="ARBA00020392"/>
    </source>
</evidence>
<keyword evidence="12" id="KW-0966">Cell projection</keyword>
<dbReference type="GO" id="GO:0009288">
    <property type="term" value="C:bacterial-type flagellum"/>
    <property type="evidence" value="ECO:0007669"/>
    <property type="project" value="InterPro"/>
</dbReference>
<protein>
    <recommendedName>
        <fullName evidence="3">Flagellar FliJ protein</fullName>
    </recommendedName>
</protein>
<sequence length="145" mass="17668">MEKFHFRLEKLLEIRRSLEDESKRKFKSAQDEKIKVEEELQNLKDKYKETSKNKNCSTILEYKIVNNYMNFLDKRIAEEKINLKNKTIAVEEKRKELIDKQRDRQAVEKLRENKYLEYVKEVQAIEQKNNDEFALYGFIRNTERG</sequence>
<keyword evidence="6" id="KW-0145">Chemotaxis</keyword>
<evidence type="ECO:0000256" key="9">
    <source>
        <dbReference type="ARBA" id="ARBA00023136"/>
    </source>
</evidence>
<keyword evidence="13" id="KW-1185">Reference proteome</keyword>
<evidence type="ECO:0000256" key="5">
    <source>
        <dbReference type="ARBA" id="ARBA00022475"/>
    </source>
</evidence>
<keyword evidence="7" id="KW-1005">Bacterial flagellum biogenesis</keyword>
<evidence type="ECO:0000256" key="1">
    <source>
        <dbReference type="ARBA" id="ARBA00004413"/>
    </source>
</evidence>
<dbReference type="GO" id="GO:0005886">
    <property type="term" value="C:plasma membrane"/>
    <property type="evidence" value="ECO:0007669"/>
    <property type="project" value="UniProtKB-SubCell"/>
</dbReference>
<dbReference type="eggNOG" id="COG2882">
    <property type="taxonomic scope" value="Bacteria"/>
</dbReference>
<keyword evidence="10" id="KW-1006">Bacterial flagellum protein export</keyword>
<evidence type="ECO:0000256" key="10">
    <source>
        <dbReference type="ARBA" id="ARBA00023225"/>
    </source>
</evidence>
<dbReference type="Gene3D" id="1.10.287.1700">
    <property type="match status" value="1"/>
</dbReference>
<dbReference type="KEGG" id="clt:CM240_1641"/>
<keyword evidence="4" id="KW-0813">Transport</keyword>
<evidence type="ECO:0000256" key="11">
    <source>
        <dbReference type="SAM" id="Coils"/>
    </source>
</evidence>
<dbReference type="RefSeq" id="WP_044038193.1">
    <property type="nucleotide sequence ID" value="NZ_HG917868.1"/>
</dbReference>